<gene>
    <name evidence="2" type="ORF">HORIV_01510</name>
</gene>
<evidence type="ECO:0000313" key="3">
    <source>
        <dbReference type="Proteomes" id="UP000289555"/>
    </source>
</evidence>
<accession>A0ABN5WMI2</accession>
<evidence type="ECO:0000256" key="1">
    <source>
        <dbReference type="SAM" id="MobiDB-lite"/>
    </source>
</evidence>
<feature type="region of interest" description="Disordered" evidence="1">
    <location>
        <begin position="50"/>
        <end position="71"/>
    </location>
</feature>
<dbReference type="EMBL" id="AP019416">
    <property type="protein sequence ID" value="BBI47730.1"/>
    <property type="molecule type" value="Genomic_DNA"/>
</dbReference>
<evidence type="ECO:0000313" key="2">
    <source>
        <dbReference type="EMBL" id="BBI47730.1"/>
    </source>
</evidence>
<keyword evidence="3" id="KW-1185">Reference proteome</keyword>
<reference evidence="3" key="1">
    <citation type="journal article" date="2019" name="Microbiol. Resour. Announc.">
        <title>Complete Genome Sequence of Halomonas olivaria, a Moderately Halophilic Bacterium Isolated from Olive Processing Effluents, Obtained by Nanopore Sequencing.</title>
        <authorList>
            <person name="Nagata S."/>
            <person name="Ii K.M."/>
            <person name="Tsukimi T."/>
            <person name="Miura M.C."/>
            <person name="Galipon J."/>
            <person name="Arakawa K."/>
        </authorList>
    </citation>
    <scope>NUCLEOTIDE SEQUENCE [LARGE SCALE GENOMIC DNA]</scope>
    <source>
        <strain evidence="3">TYRC17</strain>
    </source>
</reference>
<proteinExistence type="predicted"/>
<sequence length="209" mass="23063">MSVRRFVGANSRDVMRQVRETLGEDALIVANRRTEGGVEILAMADEAIDHFEPSPEPAPTETPPPPAQDPMQEMSERLLQEMQDMRALLANSQSSHAASPTSAVSTGTAARLRQLLWNVGFSSELADELLVGMPEPLARLDGNSEAPLQWLRQQLMDRLCVLSDEPSFLIKPVLSPWWGPRGGQNHYHCQACRPFCDASRYPPGSAGHH</sequence>
<feature type="compositionally biased region" description="Pro residues" evidence="1">
    <location>
        <begin position="54"/>
        <end position="68"/>
    </location>
</feature>
<evidence type="ECO:0008006" key="4">
    <source>
        <dbReference type="Google" id="ProtNLM"/>
    </source>
</evidence>
<organism evidence="2 3">
    <name type="scientific">Vreelandella olivaria</name>
    <dbReference type="NCBI Taxonomy" id="390919"/>
    <lineage>
        <taxon>Bacteria</taxon>
        <taxon>Pseudomonadati</taxon>
        <taxon>Pseudomonadota</taxon>
        <taxon>Gammaproteobacteria</taxon>
        <taxon>Oceanospirillales</taxon>
        <taxon>Halomonadaceae</taxon>
        <taxon>Vreelandella</taxon>
    </lineage>
</organism>
<dbReference type="Proteomes" id="UP000289555">
    <property type="component" value="Chromosome"/>
</dbReference>
<name>A0ABN5WMI2_9GAMM</name>
<protein>
    <recommendedName>
        <fullName evidence="4">Flagellar biosynthesis protein FlhF</fullName>
    </recommendedName>
</protein>